<evidence type="ECO:0008006" key="2">
    <source>
        <dbReference type="Google" id="ProtNLM"/>
    </source>
</evidence>
<dbReference type="AlphaFoldDB" id="A0AB39VDB0"/>
<dbReference type="PANTHER" id="PTHR10948">
    <property type="entry name" value="TRANSPOSASE"/>
    <property type="match status" value="1"/>
</dbReference>
<dbReference type="EMBL" id="CP165646">
    <property type="protein sequence ID" value="XDU65356.1"/>
    <property type="molecule type" value="Genomic_DNA"/>
</dbReference>
<dbReference type="RefSeq" id="WP_021743562.1">
    <property type="nucleotide sequence ID" value="NZ_CP165646.1"/>
</dbReference>
<dbReference type="PANTHER" id="PTHR10948:SF23">
    <property type="entry name" value="TRANSPOSASE INSI FOR INSERTION SEQUENCE ELEMENT IS30A-RELATED"/>
    <property type="match status" value="1"/>
</dbReference>
<name>A0AB39VDB0_9FUSO</name>
<gene>
    <name evidence="1" type="ORF">AB8B23_04160</name>
</gene>
<accession>A0AB39VDB0</accession>
<protein>
    <recommendedName>
        <fullName evidence="2">Transposase IS30-like HTH domain-containing protein</fullName>
    </recommendedName>
</protein>
<dbReference type="GO" id="GO:0005829">
    <property type="term" value="C:cytosol"/>
    <property type="evidence" value="ECO:0007669"/>
    <property type="project" value="TreeGrafter"/>
</dbReference>
<dbReference type="KEGG" id="lmes:AB8B23_04160"/>
<organism evidence="1">
    <name type="scientific">Leptotrichia mesophila</name>
    <dbReference type="NCBI Taxonomy" id="3239303"/>
    <lineage>
        <taxon>Bacteria</taxon>
        <taxon>Fusobacteriati</taxon>
        <taxon>Fusobacteriota</taxon>
        <taxon>Fusobacteriia</taxon>
        <taxon>Fusobacteriales</taxon>
        <taxon>Leptotrichiaceae</taxon>
        <taxon>Leptotrichia</taxon>
    </lineage>
</organism>
<dbReference type="InterPro" id="IPR051917">
    <property type="entry name" value="Transposase-Integrase"/>
</dbReference>
<dbReference type="GO" id="GO:0004803">
    <property type="term" value="F:transposase activity"/>
    <property type="evidence" value="ECO:0007669"/>
    <property type="project" value="TreeGrafter"/>
</dbReference>
<evidence type="ECO:0000313" key="1">
    <source>
        <dbReference type="EMBL" id="XDU65356.1"/>
    </source>
</evidence>
<proteinExistence type="predicted"/>
<reference evidence="1" key="1">
    <citation type="submission" date="2024-07" db="EMBL/GenBank/DDBJ databases">
        <authorList>
            <person name="Li X.-J."/>
            <person name="Wang X."/>
        </authorList>
    </citation>
    <scope>NUCLEOTIDE SEQUENCE</scope>
    <source>
        <strain evidence="1">HSP-342</strain>
    </source>
</reference>
<sequence>MSHKHFTIIERNKLEILLKENYKITRIAEILEKNKAAIYWKIKRVKNEYSAEKAQKDADNKVCKKGRNYKITAELKNLIKSRLCKTWSPKQIARRELKRKLSFKISTIGCIRIF</sequence>
<dbReference type="GO" id="GO:0032196">
    <property type="term" value="P:transposition"/>
    <property type="evidence" value="ECO:0007669"/>
    <property type="project" value="TreeGrafter"/>
</dbReference>